<protein>
    <recommendedName>
        <fullName evidence="3">Phorbol-ester/DAG-type domain-containing protein</fullName>
    </recommendedName>
</protein>
<dbReference type="Pfam" id="PF00130">
    <property type="entry name" value="C1_1"/>
    <property type="match status" value="1"/>
</dbReference>
<dbReference type="InterPro" id="IPR027080">
    <property type="entry name" value="Unc-13"/>
</dbReference>
<dbReference type="CDD" id="cd20858">
    <property type="entry name" value="C1_Munc13-1"/>
    <property type="match status" value="1"/>
</dbReference>
<comment type="caution">
    <text evidence="4">The sequence shown here is derived from an EMBL/GenBank/DDBJ whole genome shotgun (WGS) entry which is preliminary data.</text>
</comment>
<dbReference type="PANTHER" id="PTHR10480">
    <property type="entry name" value="PROTEIN UNC-13 HOMOLOG"/>
    <property type="match status" value="1"/>
</dbReference>
<dbReference type="InterPro" id="IPR020454">
    <property type="entry name" value="DAG/PE-bd"/>
</dbReference>
<dbReference type="SUPFAM" id="SSF57889">
    <property type="entry name" value="Cysteine-rich domain"/>
    <property type="match status" value="1"/>
</dbReference>
<sequence length="281" mass="31028">MYPISSNTPHNFQVWSATSPTYCYECEGLLWGLARQGLRCTECGVKCHDKCRELLNADCLQRTSIQLTVPSLWGYELQVGYLPNAHSGLTAATCCVMARGRTITNGHSGGLDPFTSHSVASVAQNLENRSLCRSPAKGVRPQLHILRCELELSTPKAYSITNEFTYFSTNLSLAVVSVLLGRDVYFHCCTQTHRHSHIHTYKCAAEKSARHGADDKAQTIIQAMTALMRQRINTMPELFSLVGLVFGVDSETHETNLCQAQQSILDGTSKWSAKIAITGRS</sequence>
<dbReference type="GO" id="GO:0035249">
    <property type="term" value="P:synaptic transmission, glutamatergic"/>
    <property type="evidence" value="ECO:0007669"/>
    <property type="project" value="TreeGrafter"/>
</dbReference>
<dbReference type="GO" id="GO:0016082">
    <property type="term" value="P:synaptic vesicle priming"/>
    <property type="evidence" value="ECO:0007669"/>
    <property type="project" value="TreeGrafter"/>
</dbReference>
<dbReference type="OrthoDB" id="6275741at2759"/>
<dbReference type="PRINTS" id="PR00008">
    <property type="entry name" value="DAGPEDOMAIN"/>
</dbReference>
<evidence type="ECO:0000313" key="4">
    <source>
        <dbReference type="EMBL" id="VEL19775.1"/>
    </source>
</evidence>
<evidence type="ECO:0000259" key="3">
    <source>
        <dbReference type="PROSITE" id="PS50081"/>
    </source>
</evidence>
<dbReference type="FunFam" id="3.30.60.20:FF:000001">
    <property type="entry name" value="Protein unc-13 homolog B"/>
    <property type="match status" value="1"/>
</dbReference>
<keyword evidence="2" id="KW-0862">Zinc</keyword>
<dbReference type="GO" id="GO:0098831">
    <property type="term" value="C:presynaptic active zone cytoplasmic component"/>
    <property type="evidence" value="ECO:0007669"/>
    <property type="project" value="TreeGrafter"/>
</dbReference>
<dbReference type="GO" id="GO:0031594">
    <property type="term" value="C:neuromuscular junction"/>
    <property type="evidence" value="ECO:0007669"/>
    <property type="project" value="TreeGrafter"/>
</dbReference>
<gene>
    <name evidence="4" type="ORF">PXEA_LOCUS13215</name>
</gene>
<dbReference type="PROSITE" id="PS50081">
    <property type="entry name" value="ZF_DAG_PE_2"/>
    <property type="match status" value="1"/>
</dbReference>
<reference evidence="4" key="1">
    <citation type="submission" date="2018-11" db="EMBL/GenBank/DDBJ databases">
        <authorList>
            <consortium name="Pathogen Informatics"/>
        </authorList>
    </citation>
    <scope>NUCLEOTIDE SEQUENCE</scope>
</reference>
<dbReference type="GO" id="GO:0005516">
    <property type="term" value="F:calmodulin binding"/>
    <property type="evidence" value="ECO:0007669"/>
    <property type="project" value="TreeGrafter"/>
</dbReference>
<dbReference type="InterPro" id="IPR046349">
    <property type="entry name" value="C1-like_sf"/>
</dbReference>
<dbReference type="Proteomes" id="UP000784294">
    <property type="component" value="Unassembled WGS sequence"/>
</dbReference>
<dbReference type="GO" id="GO:0017075">
    <property type="term" value="F:syntaxin-1 binding"/>
    <property type="evidence" value="ECO:0007669"/>
    <property type="project" value="TreeGrafter"/>
</dbReference>
<name>A0A448WTC4_9PLAT</name>
<dbReference type="Gene3D" id="3.30.60.20">
    <property type="match status" value="1"/>
</dbReference>
<keyword evidence="5" id="KW-1185">Reference proteome</keyword>
<dbReference type="AlphaFoldDB" id="A0A448WTC4"/>
<dbReference type="SMART" id="SM00109">
    <property type="entry name" value="C1"/>
    <property type="match status" value="1"/>
</dbReference>
<dbReference type="GO" id="GO:0030672">
    <property type="term" value="C:synaptic vesicle membrane"/>
    <property type="evidence" value="ECO:0007669"/>
    <property type="project" value="TreeGrafter"/>
</dbReference>
<dbReference type="GO" id="GO:0043195">
    <property type="term" value="C:terminal bouton"/>
    <property type="evidence" value="ECO:0007669"/>
    <property type="project" value="TreeGrafter"/>
</dbReference>
<evidence type="ECO:0000256" key="2">
    <source>
        <dbReference type="ARBA" id="ARBA00022833"/>
    </source>
</evidence>
<keyword evidence="1" id="KW-0479">Metal-binding</keyword>
<evidence type="ECO:0000313" key="5">
    <source>
        <dbReference type="Proteomes" id="UP000784294"/>
    </source>
</evidence>
<dbReference type="GO" id="GO:0099525">
    <property type="term" value="P:presynaptic dense core vesicle exocytosis"/>
    <property type="evidence" value="ECO:0007669"/>
    <property type="project" value="TreeGrafter"/>
</dbReference>
<organism evidence="4 5">
    <name type="scientific">Protopolystoma xenopodis</name>
    <dbReference type="NCBI Taxonomy" id="117903"/>
    <lineage>
        <taxon>Eukaryota</taxon>
        <taxon>Metazoa</taxon>
        <taxon>Spiralia</taxon>
        <taxon>Lophotrochozoa</taxon>
        <taxon>Platyhelminthes</taxon>
        <taxon>Monogenea</taxon>
        <taxon>Polyopisthocotylea</taxon>
        <taxon>Polystomatidea</taxon>
        <taxon>Polystomatidae</taxon>
        <taxon>Protopolystoma</taxon>
    </lineage>
</organism>
<dbReference type="PROSITE" id="PS00479">
    <property type="entry name" value="ZF_DAG_PE_1"/>
    <property type="match status" value="1"/>
</dbReference>
<feature type="domain" description="Phorbol-ester/DAG-type" evidence="3">
    <location>
        <begin position="9"/>
        <end position="59"/>
    </location>
</feature>
<dbReference type="GO" id="GO:0016081">
    <property type="term" value="P:synaptic vesicle docking"/>
    <property type="evidence" value="ECO:0007669"/>
    <property type="project" value="TreeGrafter"/>
</dbReference>
<proteinExistence type="predicted"/>
<dbReference type="InterPro" id="IPR002219">
    <property type="entry name" value="PKC_DAG/PE"/>
</dbReference>
<dbReference type="GO" id="GO:0046872">
    <property type="term" value="F:metal ion binding"/>
    <property type="evidence" value="ECO:0007669"/>
    <property type="project" value="UniProtKB-KW"/>
</dbReference>
<dbReference type="GO" id="GO:0019992">
    <property type="term" value="F:diacylglycerol binding"/>
    <property type="evidence" value="ECO:0007669"/>
    <property type="project" value="InterPro"/>
</dbReference>
<dbReference type="EMBL" id="CAAALY010043210">
    <property type="protein sequence ID" value="VEL19775.1"/>
    <property type="molecule type" value="Genomic_DNA"/>
</dbReference>
<dbReference type="PANTHER" id="PTHR10480:SF12">
    <property type="entry name" value="UNC-13, ISOFORM E"/>
    <property type="match status" value="1"/>
</dbReference>
<accession>A0A448WTC4</accession>
<dbReference type="GO" id="GO:0042734">
    <property type="term" value="C:presynaptic membrane"/>
    <property type="evidence" value="ECO:0007669"/>
    <property type="project" value="TreeGrafter"/>
</dbReference>
<evidence type="ECO:0000256" key="1">
    <source>
        <dbReference type="ARBA" id="ARBA00022723"/>
    </source>
</evidence>
<dbReference type="GO" id="GO:0061789">
    <property type="term" value="P:dense core granule priming"/>
    <property type="evidence" value="ECO:0007669"/>
    <property type="project" value="TreeGrafter"/>
</dbReference>